<evidence type="ECO:0000313" key="2">
    <source>
        <dbReference type="Proteomes" id="UP000321126"/>
    </source>
</evidence>
<dbReference type="EMBL" id="VOUQ01000008">
    <property type="protein sequence ID" value="TXE32380.1"/>
    <property type="molecule type" value="Genomic_DNA"/>
</dbReference>
<dbReference type="Proteomes" id="UP000321126">
    <property type="component" value="Unassembled WGS sequence"/>
</dbReference>
<dbReference type="AlphaFoldDB" id="A0A5C7C688"/>
<gene>
    <name evidence="1" type="ORF">FOT62_16640</name>
</gene>
<dbReference type="RefSeq" id="WP_147881868.1">
    <property type="nucleotide sequence ID" value="NZ_VOUQ01000008.1"/>
</dbReference>
<proteinExistence type="predicted"/>
<reference evidence="1 2" key="1">
    <citation type="submission" date="2019-07" db="EMBL/GenBank/DDBJ databases">
        <title>Serratia strains were isolated from fresh produce.</title>
        <authorList>
            <person name="Cho G.-S."/>
            <person name="Stein M."/>
            <person name="Lee W."/>
            <person name="Suh S.H."/>
            <person name="Franz C.M.A.P."/>
        </authorList>
    </citation>
    <scope>NUCLEOTIDE SEQUENCE [LARGE SCALE GENOMIC DNA]</scope>
    <source>
        <strain evidence="1 2">S16</strain>
    </source>
</reference>
<comment type="caution">
    <text evidence="1">The sequence shown here is derived from an EMBL/GenBank/DDBJ whole genome shotgun (WGS) entry which is preliminary data.</text>
</comment>
<name>A0A5C7C688_SERMA</name>
<sequence length="161" mass="18612">MITVKKPTEEELRDFLMRKFLEEQLNKEAEEYNDKSLADYKQRLMKVTPILLRKFLAEKGVSFRCPSCGSDELTVPENTTVQSENLPANFNELPEAEREMVFDALMSSYVAYVTWGDESRVSGLRKSYYQVHCLNCGHLSLYRSAAVLNWLENIEKAGEKE</sequence>
<protein>
    <submittedName>
        <fullName evidence="1">Uncharacterized protein</fullName>
    </submittedName>
</protein>
<organism evidence="1 2">
    <name type="scientific">Serratia marcescens</name>
    <dbReference type="NCBI Taxonomy" id="615"/>
    <lineage>
        <taxon>Bacteria</taxon>
        <taxon>Pseudomonadati</taxon>
        <taxon>Pseudomonadota</taxon>
        <taxon>Gammaproteobacteria</taxon>
        <taxon>Enterobacterales</taxon>
        <taxon>Yersiniaceae</taxon>
        <taxon>Serratia</taxon>
    </lineage>
</organism>
<accession>A0A5C7C688</accession>
<evidence type="ECO:0000313" key="1">
    <source>
        <dbReference type="EMBL" id="TXE32380.1"/>
    </source>
</evidence>